<evidence type="ECO:0000313" key="8">
    <source>
        <dbReference type="Proteomes" id="UP000218327"/>
    </source>
</evidence>
<gene>
    <name evidence="7" type="ORF">COA96_02055</name>
</gene>
<accession>A0A2A5B8X5</accession>
<evidence type="ECO:0000256" key="4">
    <source>
        <dbReference type="ARBA" id="ARBA00023163"/>
    </source>
</evidence>
<protein>
    <recommendedName>
        <fullName evidence="9">RNA polymerase sigma factor</fullName>
    </recommendedName>
</protein>
<evidence type="ECO:0000313" key="7">
    <source>
        <dbReference type="EMBL" id="PCJ27969.1"/>
    </source>
</evidence>
<dbReference type="Gene3D" id="1.10.1740.10">
    <property type="match status" value="1"/>
</dbReference>
<dbReference type="PANTHER" id="PTHR43133:SF53">
    <property type="entry name" value="ECF RNA POLYMERASE SIGMA-E FACTOR"/>
    <property type="match status" value="1"/>
</dbReference>
<dbReference type="Proteomes" id="UP000218327">
    <property type="component" value="Unassembled WGS sequence"/>
</dbReference>
<dbReference type="Pfam" id="PF08281">
    <property type="entry name" value="Sigma70_r4_2"/>
    <property type="match status" value="1"/>
</dbReference>
<dbReference type="InterPro" id="IPR014284">
    <property type="entry name" value="RNA_pol_sigma-70_dom"/>
</dbReference>
<reference evidence="8" key="1">
    <citation type="submission" date="2017-08" db="EMBL/GenBank/DDBJ databases">
        <title>A dynamic microbial community with high functional redundancy inhabits the cold, oxic subseafloor aquifer.</title>
        <authorList>
            <person name="Tully B.J."/>
            <person name="Wheat C.G."/>
            <person name="Glazer B.T."/>
            <person name="Huber J.A."/>
        </authorList>
    </citation>
    <scope>NUCLEOTIDE SEQUENCE [LARGE SCALE GENOMIC DNA]</scope>
</reference>
<feature type="domain" description="RNA polymerase sigma factor 70 region 4 type 2" evidence="6">
    <location>
        <begin position="128"/>
        <end position="178"/>
    </location>
</feature>
<evidence type="ECO:0008006" key="9">
    <source>
        <dbReference type="Google" id="ProtNLM"/>
    </source>
</evidence>
<proteinExistence type="inferred from homology"/>
<organism evidence="7 8">
    <name type="scientific">SAR86 cluster bacterium</name>
    <dbReference type="NCBI Taxonomy" id="2030880"/>
    <lineage>
        <taxon>Bacteria</taxon>
        <taxon>Pseudomonadati</taxon>
        <taxon>Pseudomonadota</taxon>
        <taxon>Gammaproteobacteria</taxon>
        <taxon>SAR86 cluster</taxon>
    </lineage>
</organism>
<dbReference type="GO" id="GO:0006352">
    <property type="term" value="P:DNA-templated transcription initiation"/>
    <property type="evidence" value="ECO:0007669"/>
    <property type="project" value="InterPro"/>
</dbReference>
<keyword evidence="3" id="KW-0731">Sigma factor</keyword>
<dbReference type="PANTHER" id="PTHR43133">
    <property type="entry name" value="RNA POLYMERASE ECF-TYPE SIGMA FACTO"/>
    <property type="match status" value="1"/>
</dbReference>
<keyword evidence="4" id="KW-0804">Transcription</keyword>
<evidence type="ECO:0000259" key="6">
    <source>
        <dbReference type="Pfam" id="PF08281"/>
    </source>
</evidence>
<dbReference type="AlphaFoldDB" id="A0A2A5B8X5"/>
<feature type="domain" description="RNA polymerase sigma-70 region 2" evidence="5">
    <location>
        <begin position="32"/>
        <end position="92"/>
    </location>
</feature>
<dbReference type="GO" id="GO:0003677">
    <property type="term" value="F:DNA binding"/>
    <property type="evidence" value="ECO:0007669"/>
    <property type="project" value="InterPro"/>
</dbReference>
<dbReference type="InterPro" id="IPR036388">
    <property type="entry name" value="WH-like_DNA-bd_sf"/>
</dbReference>
<dbReference type="InterPro" id="IPR013249">
    <property type="entry name" value="RNA_pol_sigma70_r4_t2"/>
</dbReference>
<dbReference type="InterPro" id="IPR039425">
    <property type="entry name" value="RNA_pol_sigma-70-like"/>
</dbReference>
<dbReference type="EMBL" id="NVVJ01000004">
    <property type="protein sequence ID" value="PCJ27969.1"/>
    <property type="molecule type" value="Genomic_DNA"/>
</dbReference>
<comment type="similarity">
    <text evidence="1">Belongs to the sigma-70 factor family. ECF subfamily.</text>
</comment>
<name>A0A2A5B8X5_9GAMM</name>
<keyword evidence="2" id="KW-0805">Transcription regulation</keyword>
<dbReference type="InterPro" id="IPR007627">
    <property type="entry name" value="RNA_pol_sigma70_r2"/>
</dbReference>
<dbReference type="SUPFAM" id="SSF88946">
    <property type="entry name" value="Sigma2 domain of RNA polymerase sigma factors"/>
    <property type="match status" value="1"/>
</dbReference>
<dbReference type="InterPro" id="IPR013324">
    <property type="entry name" value="RNA_pol_sigma_r3/r4-like"/>
</dbReference>
<dbReference type="NCBIfam" id="TIGR02937">
    <property type="entry name" value="sigma70-ECF"/>
    <property type="match status" value="1"/>
</dbReference>
<comment type="caution">
    <text evidence="7">The sequence shown here is derived from an EMBL/GenBank/DDBJ whole genome shotgun (WGS) entry which is preliminary data.</text>
</comment>
<evidence type="ECO:0000256" key="1">
    <source>
        <dbReference type="ARBA" id="ARBA00010641"/>
    </source>
</evidence>
<sequence length="186" mass="21381">MLKETEEELVRAAQSGNVAAFERLVCLLESKMLAVAAGFAHTPDDANDIYQDAMLAAYRALPKFKLESKFSTWLHKIVVNTALSNRRKLKRTWQKMAVIQNQYEREEKYVETHSPESLMLDSELNTQINLAMKKLTDTERIAFVLCHQQGFKLKEAAEVMSCTDNSVKVVLFRARNKLKQQLAEYH</sequence>
<evidence type="ECO:0000259" key="5">
    <source>
        <dbReference type="Pfam" id="PF04542"/>
    </source>
</evidence>
<evidence type="ECO:0000256" key="3">
    <source>
        <dbReference type="ARBA" id="ARBA00023082"/>
    </source>
</evidence>
<dbReference type="InterPro" id="IPR013325">
    <property type="entry name" value="RNA_pol_sigma_r2"/>
</dbReference>
<dbReference type="GO" id="GO:0016987">
    <property type="term" value="F:sigma factor activity"/>
    <property type="evidence" value="ECO:0007669"/>
    <property type="project" value="UniProtKB-KW"/>
</dbReference>
<evidence type="ECO:0000256" key="2">
    <source>
        <dbReference type="ARBA" id="ARBA00023015"/>
    </source>
</evidence>
<dbReference type="Pfam" id="PF04542">
    <property type="entry name" value="Sigma70_r2"/>
    <property type="match status" value="1"/>
</dbReference>
<dbReference type="Gene3D" id="1.10.10.10">
    <property type="entry name" value="Winged helix-like DNA-binding domain superfamily/Winged helix DNA-binding domain"/>
    <property type="match status" value="1"/>
</dbReference>
<dbReference type="SUPFAM" id="SSF88659">
    <property type="entry name" value="Sigma3 and sigma4 domains of RNA polymerase sigma factors"/>
    <property type="match status" value="1"/>
</dbReference>